<dbReference type="PRINTS" id="PR00784">
    <property type="entry name" value="MTUNCOUPLING"/>
</dbReference>
<dbReference type="GeneID" id="68102162"/>
<evidence type="ECO:0000256" key="1">
    <source>
        <dbReference type="ARBA" id="ARBA00004448"/>
    </source>
</evidence>
<evidence type="ECO:0000256" key="11">
    <source>
        <dbReference type="RuleBase" id="RU000488"/>
    </source>
</evidence>
<evidence type="ECO:0000256" key="8">
    <source>
        <dbReference type="ARBA" id="ARBA00023128"/>
    </source>
</evidence>
<organism evidence="14 15">
    <name type="scientific">Naegleria lovaniensis</name>
    <name type="common">Amoeba</name>
    <dbReference type="NCBI Taxonomy" id="51637"/>
    <lineage>
        <taxon>Eukaryota</taxon>
        <taxon>Discoba</taxon>
        <taxon>Heterolobosea</taxon>
        <taxon>Tetramitia</taxon>
        <taxon>Eutetramitia</taxon>
        <taxon>Vahlkampfiidae</taxon>
        <taxon>Naegleria</taxon>
    </lineage>
</organism>
<dbReference type="PANTHER" id="PTHR45618">
    <property type="entry name" value="MITOCHONDRIAL DICARBOXYLATE CARRIER-RELATED"/>
    <property type="match status" value="1"/>
</dbReference>
<dbReference type="PROSITE" id="PS50920">
    <property type="entry name" value="SOLCAR"/>
    <property type="match status" value="3"/>
</dbReference>
<dbReference type="InterPro" id="IPR002067">
    <property type="entry name" value="MCP"/>
</dbReference>
<feature type="repeat" description="Solcar" evidence="10">
    <location>
        <begin position="228"/>
        <end position="319"/>
    </location>
</feature>
<proteinExistence type="inferred from homology"/>
<keyword evidence="4 10" id="KW-0812">Transmembrane</keyword>
<comment type="similarity">
    <text evidence="2 11">Belongs to the mitochondrial carrier (TC 2.A.29) family.</text>
</comment>
<dbReference type="Proteomes" id="UP000816034">
    <property type="component" value="Unassembled WGS sequence"/>
</dbReference>
<evidence type="ECO:0000256" key="9">
    <source>
        <dbReference type="ARBA" id="ARBA00023136"/>
    </source>
</evidence>
<dbReference type="InterPro" id="IPR023395">
    <property type="entry name" value="MCP_dom_sf"/>
</dbReference>
<evidence type="ECO:0000256" key="6">
    <source>
        <dbReference type="ARBA" id="ARBA00022792"/>
    </source>
</evidence>
<gene>
    <name evidence="14" type="ORF">C9374_009708</name>
</gene>
<keyword evidence="5" id="KW-0677">Repeat</keyword>
<feature type="compositionally biased region" description="Low complexity" evidence="12">
    <location>
        <begin position="1"/>
        <end position="11"/>
    </location>
</feature>
<sequence>MSLMKTTTTTTMNSGSESMKTNSTTTSTTTPKPPNARTLSHTQNFYFGGLSGMMATSVVQPIDLIKTRMQLAGAKPSLIGTLSKIINEEGAKRLYKGLDAALFRQITYTTTRLGVFNTLQDYLTSTDANGKKVQPNFAMKIASGMVAGGVGALVGNPAEVCLIRLTSGKYNYKHVGEALVRIVKEEGIARLWRGTTPTVTRAVILNAAQLSCYSQAKEMLLKYNMMKDGLGCHIVSSLISGFMCTVVSIPVDLAKTRLQSMKVDPVTLKPEYSGSLDVITRVVKNEGFFSLWKGFTPYFLRLGPHTVLTFVFLEQFRMNFGQ</sequence>
<keyword evidence="7 13" id="KW-1133">Transmembrane helix</keyword>
<accession>A0AA88H5G0</accession>
<protein>
    <submittedName>
        <fullName evidence="14">Uncharacterized protein</fullName>
    </submittedName>
</protein>
<reference evidence="14 15" key="1">
    <citation type="journal article" date="2018" name="BMC Genomics">
        <title>The genome of Naegleria lovaniensis, the basis for a comparative approach to unravel pathogenicity factors of the human pathogenic amoeba N. fowleri.</title>
        <authorList>
            <person name="Liechti N."/>
            <person name="Schurch N."/>
            <person name="Bruggmann R."/>
            <person name="Wittwer M."/>
        </authorList>
    </citation>
    <scope>NUCLEOTIDE SEQUENCE [LARGE SCALE GENOMIC DNA]</scope>
    <source>
        <strain evidence="14 15">ATCC 30569</strain>
    </source>
</reference>
<evidence type="ECO:0000256" key="4">
    <source>
        <dbReference type="ARBA" id="ARBA00022692"/>
    </source>
</evidence>
<feature type="repeat" description="Solcar" evidence="10">
    <location>
        <begin position="135"/>
        <end position="219"/>
    </location>
</feature>
<feature type="compositionally biased region" description="Low complexity" evidence="12">
    <location>
        <begin position="20"/>
        <end position="30"/>
    </location>
</feature>
<keyword evidence="3 11" id="KW-0813">Transport</keyword>
<keyword evidence="6" id="KW-0999">Mitochondrion inner membrane</keyword>
<dbReference type="SUPFAM" id="SSF103506">
    <property type="entry name" value="Mitochondrial carrier"/>
    <property type="match status" value="1"/>
</dbReference>
<keyword evidence="8" id="KW-0496">Mitochondrion</keyword>
<dbReference type="GO" id="GO:0055085">
    <property type="term" value="P:transmembrane transport"/>
    <property type="evidence" value="ECO:0007669"/>
    <property type="project" value="InterPro"/>
</dbReference>
<keyword evidence="15" id="KW-1185">Reference proteome</keyword>
<dbReference type="RefSeq" id="XP_044555025.1">
    <property type="nucleotide sequence ID" value="XM_044699925.1"/>
</dbReference>
<evidence type="ECO:0000256" key="12">
    <source>
        <dbReference type="SAM" id="MobiDB-lite"/>
    </source>
</evidence>
<evidence type="ECO:0000256" key="10">
    <source>
        <dbReference type="PROSITE-ProRule" id="PRU00282"/>
    </source>
</evidence>
<dbReference type="Pfam" id="PF00153">
    <property type="entry name" value="Mito_carr"/>
    <property type="match status" value="3"/>
</dbReference>
<dbReference type="Gene3D" id="1.50.40.10">
    <property type="entry name" value="Mitochondrial carrier domain"/>
    <property type="match status" value="1"/>
</dbReference>
<name>A0AA88H5G0_NAELO</name>
<feature type="repeat" description="Solcar" evidence="10">
    <location>
        <begin position="43"/>
        <end position="122"/>
    </location>
</feature>
<evidence type="ECO:0000313" key="14">
    <source>
        <dbReference type="EMBL" id="KAG2393131.1"/>
    </source>
</evidence>
<dbReference type="AlphaFoldDB" id="A0AA88H5G0"/>
<keyword evidence="9 10" id="KW-0472">Membrane</keyword>
<feature type="region of interest" description="Disordered" evidence="12">
    <location>
        <begin position="1"/>
        <end position="40"/>
    </location>
</feature>
<evidence type="ECO:0000313" key="15">
    <source>
        <dbReference type="Proteomes" id="UP000816034"/>
    </source>
</evidence>
<dbReference type="FunFam" id="1.50.40.10:FF:000009">
    <property type="entry name" value="Mitochondrial 2-oxoglutarate/malate carrier protein"/>
    <property type="match status" value="1"/>
</dbReference>
<dbReference type="InterPro" id="IPR018108">
    <property type="entry name" value="MCP_transmembrane"/>
</dbReference>
<dbReference type="GO" id="GO:0005743">
    <property type="term" value="C:mitochondrial inner membrane"/>
    <property type="evidence" value="ECO:0007669"/>
    <property type="project" value="UniProtKB-SubCell"/>
</dbReference>
<comment type="caution">
    <text evidence="14">The sequence shown here is derived from an EMBL/GenBank/DDBJ whole genome shotgun (WGS) entry which is preliminary data.</text>
</comment>
<evidence type="ECO:0000256" key="5">
    <source>
        <dbReference type="ARBA" id="ARBA00022737"/>
    </source>
</evidence>
<dbReference type="InterPro" id="IPR050391">
    <property type="entry name" value="Mito_Metabolite_Transporter"/>
</dbReference>
<evidence type="ECO:0000256" key="2">
    <source>
        <dbReference type="ARBA" id="ARBA00006375"/>
    </source>
</evidence>
<evidence type="ECO:0000256" key="3">
    <source>
        <dbReference type="ARBA" id="ARBA00022448"/>
    </source>
</evidence>
<feature type="transmembrane region" description="Helical" evidence="13">
    <location>
        <begin position="230"/>
        <end position="251"/>
    </location>
</feature>
<evidence type="ECO:0000256" key="7">
    <source>
        <dbReference type="ARBA" id="ARBA00022989"/>
    </source>
</evidence>
<comment type="subcellular location">
    <subcellularLocation>
        <location evidence="1">Mitochondrion inner membrane</location>
        <topology evidence="1">Multi-pass membrane protein</topology>
    </subcellularLocation>
</comment>
<dbReference type="EMBL" id="PYSW02000003">
    <property type="protein sequence ID" value="KAG2393131.1"/>
    <property type="molecule type" value="Genomic_DNA"/>
</dbReference>
<evidence type="ECO:0000256" key="13">
    <source>
        <dbReference type="SAM" id="Phobius"/>
    </source>
</evidence>